<name>A0A285PIA6_9HYPH</name>
<dbReference type="AlphaFoldDB" id="A0A285PIA6"/>
<dbReference type="OrthoDB" id="9779283at2"/>
<keyword evidence="3 4" id="KW-0408">Iron</keyword>
<evidence type="ECO:0000256" key="1">
    <source>
        <dbReference type="ARBA" id="ARBA00022617"/>
    </source>
</evidence>
<feature type="chain" id="PRO_5012786707" evidence="5">
    <location>
        <begin position="21"/>
        <end position="214"/>
    </location>
</feature>
<dbReference type="Pfam" id="PF00034">
    <property type="entry name" value="Cytochrom_C"/>
    <property type="match status" value="1"/>
</dbReference>
<dbReference type="Gene3D" id="1.10.760.10">
    <property type="entry name" value="Cytochrome c-like domain"/>
    <property type="match status" value="1"/>
</dbReference>
<proteinExistence type="predicted"/>
<dbReference type="Proteomes" id="UP000219439">
    <property type="component" value="Unassembled WGS sequence"/>
</dbReference>
<gene>
    <name evidence="7" type="ORF">SAMN06265368_4091</name>
</gene>
<evidence type="ECO:0000313" key="7">
    <source>
        <dbReference type="EMBL" id="SNZ20977.1"/>
    </source>
</evidence>
<keyword evidence="1 4" id="KW-0349">Heme</keyword>
<evidence type="ECO:0000256" key="4">
    <source>
        <dbReference type="PROSITE-ProRule" id="PRU00433"/>
    </source>
</evidence>
<dbReference type="PANTHER" id="PTHR35008">
    <property type="entry name" value="BLL4482 PROTEIN-RELATED"/>
    <property type="match status" value="1"/>
</dbReference>
<dbReference type="InterPro" id="IPR009056">
    <property type="entry name" value="Cyt_c-like_dom"/>
</dbReference>
<evidence type="ECO:0000259" key="6">
    <source>
        <dbReference type="PROSITE" id="PS51007"/>
    </source>
</evidence>
<dbReference type="EMBL" id="OBEL01000006">
    <property type="protein sequence ID" value="SNZ20977.1"/>
    <property type="molecule type" value="Genomic_DNA"/>
</dbReference>
<accession>A0A285PIA6</accession>
<evidence type="ECO:0000256" key="2">
    <source>
        <dbReference type="ARBA" id="ARBA00022723"/>
    </source>
</evidence>
<feature type="domain" description="Cytochrome c" evidence="6">
    <location>
        <begin position="54"/>
        <end position="142"/>
    </location>
</feature>
<dbReference type="GO" id="GO:0046872">
    <property type="term" value="F:metal ion binding"/>
    <property type="evidence" value="ECO:0007669"/>
    <property type="project" value="UniProtKB-KW"/>
</dbReference>
<evidence type="ECO:0000313" key="8">
    <source>
        <dbReference type="Proteomes" id="UP000219439"/>
    </source>
</evidence>
<dbReference type="RefSeq" id="WP_097155351.1">
    <property type="nucleotide sequence ID" value="NZ_OBEL01000006.1"/>
</dbReference>
<dbReference type="InterPro" id="IPR036909">
    <property type="entry name" value="Cyt_c-like_dom_sf"/>
</dbReference>
<protein>
    <submittedName>
        <fullName evidence="7">Cytochrome c</fullName>
    </submittedName>
</protein>
<dbReference type="SUPFAM" id="SSF46626">
    <property type="entry name" value="Cytochrome c"/>
    <property type="match status" value="1"/>
</dbReference>
<keyword evidence="8" id="KW-1185">Reference proteome</keyword>
<dbReference type="PROSITE" id="PS51007">
    <property type="entry name" value="CYTC"/>
    <property type="match status" value="1"/>
</dbReference>
<feature type="signal peptide" evidence="5">
    <location>
        <begin position="1"/>
        <end position="20"/>
    </location>
</feature>
<organism evidence="7 8">
    <name type="scientific">Cohaesibacter gelatinilyticus</name>
    <dbReference type="NCBI Taxonomy" id="372072"/>
    <lineage>
        <taxon>Bacteria</taxon>
        <taxon>Pseudomonadati</taxon>
        <taxon>Pseudomonadota</taxon>
        <taxon>Alphaproteobacteria</taxon>
        <taxon>Hyphomicrobiales</taxon>
        <taxon>Cohaesibacteraceae</taxon>
    </lineage>
</organism>
<sequence>MSKFLKAFVVASLLATPAVAAGKYGLGREATPDEVKAWDIDVRPDGTGLPKGKGNVEMGEELFIDNCASCHGDFGEGVDRWPVLSGGHGSLKDERPVKTIGSYWPYASTLFDYIQRAMPFGAAQTLEPDEVYAITAYLLNMNDVVDDEFELSDENFKTIKLENEENFFMDDRADKELKEFTGEPCMKECKKSVEITKRAVIVDVTPEEGGGALE</sequence>
<keyword evidence="5" id="KW-0732">Signal</keyword>
<evidence type="ECO:0000256" key="3">
    <source>
        <dbReference type="ARBA" id="ARBA00023004"/>
    </source>
</evidence>
<keyword evidence="2 4" id="KW-0479">Metal-binding</keyword>
<dbReference type="InterPro" id="IPR051459">
    <property type="entry name" value="Cytochrome_c-type_DH"/>
</dbReference>
<reference evidence="7 8" key="1">
    <citation type="submission" date="2017-09" db="EMBL/GenBank/DDBJ databases">
        <authorList>
            <person name="Ehlers B."/>
            <person name="Leendertz F.H."/>
        </authorList>
    </citation>
    <scope>NUCLEOTIDE SEQUENCE [LARGE SCALE GENOMIC DNA]</scope>
    <source>
        <strain evidence="7 8">DSM 18289</strain>
    </source>
</reference>
<dbReference type="GO" id="GO:0020037">
    <property type="term" value="F:heme binding"/>
    <property type="evidence" value="ECO:0007669"/>
    <property type="project" value="InterPro"/>
</dbReference>
<dbReference type="PANTHER" id="PTHR35008:SF8">
    <property type="entry name" value="ALCOHOL DEHYDROGENASE CYTOCHROME C SUBUNIT"/>
    <property type="match status" value="1"/>
</dbReference>
<dbReference type="GO" id="GO:0009055">
    <property type="term" value="F:electron transfer activity"/>
    <property type="evidence" value="ECO:0007669"/>
    <property type="project" value="InterPro"/>
</dbReference>
<evidence type="ECO:0000256" key="5">
    <source>
        <dbReference type="SAM" id="SignalP"/>
    </source>
</evidence>